<evidence type="ECO:0000313" key="14">
    <source>
        <dbReference type="EMBL" id="VDD87314.1"/>
    </source>
</evidence>
<dbReference type="Proteomes" id="UP000274131">
    <property type="component" value="Unassembled WGS sequence"/>
</dbReference>
<evidence type="ECO:0000313" key="15">
    <source>
        <dbReference type="Proteomes" id="UP000274131"/>
    </source>
</evidence>
<evidence type="ECO:0000256" key="7">
    <source>
        <dbReference type="ARBA" id="ARBA00022884"/>
    </source>
</evidence>
<evidence type="ECO:0000256" key="11">
    <source>
        <dbReference type="ARBA" id="ARBA00025410"/>
    </source>
</evidence>
<dbReference type="Gene3D" id="1.20.58.190">
    <property type="entry name" value="Translin, domain 1"/>
    <property type="match status" value="1"/>
</dbReference>
<feature type="binding site" evidence="13">
    <location>
        <position position="158"/>
    </location>
    <ligand>
        <name>Mg(2+)</name>
        <dbReference type="ChEBI" id="CHEBI:18420"/>
    </ligand>
</feature>
<dbReference type="GO" id="GO:0043565">
    <property type="term" value="F:sequence-specific DNA binding"/>
    <property type="evidence" value="ECO:0007669"/>
    <property type="project" value="InterPro"/>
</dbReference>
<evidence type="ECO:0000256" key="3">
    <source>
        <dbReference type="ARBA" id="ARBA00005902"/>
    </source>
</evidence>
<evidence type="ECO:0000256" key="13">
    <source>
        <dbReference type="PIRSR" id="PIRSR602848-1"/>
    </source>
</evidence>
<name>A0A0N4UYS9_ENTVE</name>
<evidence type="ECO:0000256" key="12">
    <source>
        <dbReference type="ARBA" id="ARBA00030513"/>
    </source>
</evidence>
<gene>
    <name evidence="14" type="ORF">EVEC_LOCUS2457</name>
</gene>
<dbReference type="CDD" id="cd14819">
    <property type="entry name" value="Translin"/>
    <property type="match status" value="1"/>
</dbReference>
<comment type="function">
    <text evidence="11">Exhibits both single-stranded and double-stranded endoribonuclease activity. May act as an activator of RNA-induced silencing complex (RISC) by facilitating endonucleolytic cleavage of the siRNA passenger strand.</text>
</comment>
<dbReference type="AlphaFoldDB" id="A0A0N4UYS9"/>
<comment type="subcellular location">
    <subcellularLocation>
        <location evidence="2">Cytoplasm</location>
    </subcellularLocation>
    <subcellularLocation>
        <location evidence="1">Nucleus</location>
    </subcellularLocation>
</comment>
<dbReference type="InterPro" id="IPR033956">
    <property type="entry name" value="Translin"/>
</dbReference>
<dbReference type="Pfam" id="PF01997">
    <property type="entry name" value="Translin"/>
    <property type="match status" value="1"/>
</dbReference>
<sequence>MVSGEEADRSITETFTALRDQIAKECALKEEVSSVSHELELCEREVVVTLGRVHMLDKSATSEIFTSSHDMVESRIKPLYEKLQKLVSPNMYYKFHESFAHATQRVVYAIAFTHFLEEGVLISRDAVASILGVKIDGRDGFHLDLEDYLHGILHLTSELSRFSVNAVAAGDNKQPLLGSFNTLKCDHGAASEQLGTKIAEFVRTIDANFRLLNLKNDSLRRRFDSLKYELQKCDQIVYDLTIRGLKPIEVQGETDCKSNSLPDNFEVPVKKKLKESTN</sequence>
<organism evidence="16">
    <name type="scientific">Enterobius vermicularis</name>
    <name type="common">Human pinworm</name>
    <dbReference type="NCBI Taxonomy" id="51028"/>
    <lineage>
        <taxon>Eukaryota</taxon>
        <taxon>Metazoa</taxon>
        <taxon>Ecdysozoa</taxon>
        <taxon>Nematoda</taxon>
        <taxon>Chromadorea</taxon>
        <taxon>Rhabditida</taxon>
        <taxon>Spirurina</taxon>
        <taxon>Oxyuridomorpha</taxon>
        <taxon>Oxyuroidea</taxon>
        <taxon>Oxyuridae</taxon>
        <taxon>Enterobius</taxon>
    </lineage>
</organism>
<dbReference type="OrthoDB" id="829at2759"/>
<dbReference type="GO" id="GO:0046872">
    <property type="term" value="F:metal ion binding"/>
    <property type="evidence" value="ECO:0007669"/>
    <property type="project" value="UniProtKB-KW"/>
</dbReference>
<keyword evidence="6" id="KW-0963">Cytoplasm</keyword>
<reference evidence="16" key="1">
    <citation type="submission" date="2017-02" db="UniProtKB">
        <authorList>
            <consortium name="WormBaseParasite"/>
        </authorList>
    </citation>
    <scope>IDENTIFICATION</scope>
</reference>
<dbReference type="PANTHER" id="PTHR10741">
    <property type="entry name" value="TRANSLIN AND TRANSLIN ASSOCIATED PROTEIN X"/>
    <property type="match status" value="1"/>
</dbReference>
<keyword evidence="7" id="KW-0694">RNA-binding</keyword>
<comment type="similarity">
    <text evidence="3">Belongs to the translin family.</text>
</comment>
<keyword evidence="15" id="KW-1185">Reference proteome</keyword>
<evidence type="ECO:0000256" key="2">
    <source>
        <dbReference type="ARBA" id="ARBA00004496"/>
    </source>
</evidence>
<evidence type="ECO:0000256" key="9">
    <source>
        <dbReference type="ARBA" id="ARBA00023242"/>
    </source>
</evidence>
<accession>A0A0N4UYS9</accession>
<dbReference type="SUPFAM" id="SSF74784">
    <property type="entry name" value="Translin"/>
    <property type="match status" value="1"/>
</dbReference>
<evidence type="ECO:0000256" key="5">
    <source>
        <dbReference type="ARBA" id="ARBA00022196"/>
    </source>
</evidence>
<dbReference type="GO" id="GO:0005634">
    <property type="term" value="C:nucleus"/>
    <property type="evidence" value="ECO:0007669"/>
    <property type="project" value="UniProtKB-SubCell"/>
</dbReference>
<dbReference type="InterPro" id="IPR016069">
    <property type="entry name" value="Translin_C"/>
</dbReference>
<dbReference type="STRING" id="51028.A0A0N4UYS9"/>
<keyword evidence="8" id="KW-0238">DNA-binding</keyword>
<evidence type="ECO:0000256" key="10">
    <source>
        <dbReference type="ARBA" id="ARBA00025374"/>
    </source>
</evidence>
<evidence type="ECO:0000256" key="8">
    <source>
        <dbReference type="ARBA" id="ARBA00023125"/>
    </source>
</evidence>
<dbReference type="InterPro" id="IPR036081">
    <property type="entry name" value="Translin_sf"/>
</dbReference>
<dbReference type="InterPro" id="IPR016068">
    <property type="entry name" value="Translin_N"/>
</dbReference>
<comment type="subunit">
    <text evidence="4">Ring-shaped heterooctamer of six TSN and two TSNAX subunits, DNA/RNA binding occurs inside the ring.</text>
</comment>
<dbReference type="WBParaSite" id="EVEC_0000274901-mRNA-1">
    <property type="protein sequence ID" value="EVEC_0000274901-mRNA-1"/>
    <property type="gene ID" value="EVEC_0000274901"/>
</dbReference>
<evidence type="ECO:0000256" key="1">
    <source>
        <dbReference type="ARBA" id="ARBA00004123"/>
    </source>
</evidence>
<reference evidence="14 15" key="2">
    <citation type="submission" date="2018-10" db="EMBL/GenBank/DDBJ databases">
        <authorList>
            <consortium name="Pathogen Informatics"/>
        </authorList>
    </citation>
    <scope>NUCLEOTIDE SEQUENCE [LARGE SCALE GENOMIC DNA]</scope>
</reference>
<evidence type="ECO:0000256" key="6">
    <source>
        <dbReference type="ARBA" id="ARBA00022490"/>
    </source>
</evidence>
<keyword evidence="9" id="KW-0539">Nucleus</keyword>
<dbReference type="GO" id="GO:0003723">
    <property type="term" value="F:RNA binding"/>
    <property type="evidence" value="ECO:0007669"/>
    <property type="project" value="UniProtKB-KW"/>
</dbReference>
<dbReference type="GO" id="GO:0005737">
    <property type="term" value="C:cytoplasm"/>
    <property type="evidence" value="ECO:0007669"/>
    <property type="project" value="UniProtKB-SubCell"/>
</dbReference>
<evidence type="ECO:0000256" key="4">
    <source>
        <dbReference type="ARBA" id="ARBA00011685"/>
    </source>
</evidence>
<evidence type="ECO:0000313" key="16">
    <source>
        <dbReference type="WBParaSite" id="EVEC_0000274901-mRNA-1"/>
    </source>
</evidence>
<comment type="function">
    <text evidence="10">DNA-binding protein that specifically recognizes consensus sequences at the breakpoint junctions in chromosomal translocations, mostly involving immunoglobulin (Ig)/T-cell receptor gene segments. Seems to recognize single-stranded DNA ends generated by staggered breaks occurring at recombination hot spots.</text>
</comment>
<keyword evidence="13" id="KW-0460">Magnesium</keyword>
<dbReference type="Gene3D" id="1.20.58.200">
    <property type="entry name" value="Translin, domain 2"/>
    <property type="match status" value="1"/>
</dbReference>
<dbReference type="GO" id="GO:0016070">
    <property type="term" value="P:RNA metabolic process"/>
    <property type="evidence" value="ECO:0007669"/>
    <property type="project" value="InterPro"/>
</dbReference>
<dbReference type="GO" id="GO:0003697">
    <property type="term" value="F:single-stranded DNA binding"/>
    <property type="evidence" value="ECO:0007669"/>
    <property type="project" value="InterPro"/>
</dbReference>
<proteinExistence type="inferred from homology"/>
<dbReference type="EMBL" id="UXUI01007383">
    <property type="protein sequence ID" value="VDD87314.1"/>
    <property type="molecule type" value="Genomic_DNA"/>
</dbReference>
<keyword evidence="13" id="KW-0479">Metal-binding</keyword>
<dbReference type="InterPro" id="IPR002848">
    <property type="entry name" value="Translin_fam"/>
</dbReference>
<protein>
    <recommendedName>
        <fullName evidence="5">Translin</fullName>
    </recommendedName>
    <alternativeName>
        <fullName evidence="12">Component 3 of promoter of RISC</fullName>
    </alternativeName>
</protein>